<comment type="caution">
    <text evidence="3">The sequence shown here is derived from an EMBL/GenBank/DDBJ whole genome shotgun (WGS) entry which is preliminary data.</text>
</comment>
<dbReference type="Proteomes" id="UP000582659">
    <property type="component" value="Unassembled WGS sequence"/>
</dbReference>
<sequence length="217" mass="23628">MEILIALFLILATLCYVLYRKKMEEGPRQPEIRRVYQRGGGSAISASSMLTESCTSCSTLKPVPSTQPSPVKTGTDYDGSATSDTVGPASDSTTTGHSTASTPTAAGSEVETQRFICDCGNTGLSPEERDSLPPPEEANYRLTNPIQVFPIKFGAYKPMELVEAIEGPTELNPAALRPNPRPKTTRLTAFQPSLHSVYLAHHYATLIQELIENYNYL</sequence>
<feature type="compositionally biased region" description="Low complexity" evidence="1">
    <location>
        <begin position="89"/>
        <end position="108"/>
    </location>
</feature>
<evidence type="ECO:0000256" key="1">
    <source>
        <dbReference type="SAM" id="MobiDB-lite"/>
    </source>
</evidence>
<keyword evidence="2" id="KW-0732">Signal</keyword>
<accession>A0A7I8XDZ4</accession>
<feature type="compositionally biased region" description="Polar residues" evidence="1">
    <location>
        <begin position="57"/>
        <end position="72"/>
    </location>
</feature>
<dbReference type="EMBL" id="CAJFDI010000006">
    <property type="protein sequence ID" value="CAD5235443.1"/>
    <property type="molecule type" value="Genomic_DNA"/>
</dbReference>
<evidence type="ECO:0000313" key="4">
    <source>
        <dbReference type="Proteomes" id="UP000659654"/>
    </source>
</evidence>
<evidence type="ECO:0000256" key="2">
    <source>
        <dbReference type="SAM" id="SignalP"/>
    </source>
</evidence>
<reference evidence="3" key="1">
    <citation type="submission" date="2020-09" db="EMBL/GenBank/DDBJ databases">
        <authorList>
            <person name="Kikuchi T."/>
        </authorList>
    </citation>
    <scope>NUCLEOTIDE SEQUENCE</scope>
    <source>
        <strain evidence="3">Ka4C1</strain>
    </source>
</reference>
<feature type="chain" id="PRO_5035385072" evidence="2">
    <location>
        <begin position="16"/>
        <end position="217"/>
    </location>
</feature>
<keyword evidence="4" id="KW-1185">Reference proteome</keyword>
<gene>
    <name evidence="3" type="ORF">BXYJ_LOCUS15534</name>
</gene>
<organism evidence="3 4">
    <name type="scientific">Bursaphelenchus xylophilus</name>
    <name type="common">Pinewood nematode worm</name>
    <name type="synonym">Aphelenchoides xylophilus</name>
    <dbReference type="NCBI Taxonomy" id="6326"/>
    <lineage>
        <taxon>Eukaryota</taxon>
        <taxon>Metazoa</taxon>
        <taxon>Ecdysozoa</taxon>
        <taxon>Nematoda</taxon>
        <taxon>Chromadorea</taxon>
        <taxon>Rhabditida</taxon>
        <taxon>Tylenchina</taxon>
        <taxon>Tylenchomorpha</taxon>
        <taxon>Aphelenchoidea</taxon>
        <taxon>Aphelenchoididae</taxon>
        <taxon>Bursaphelenchus</taxon>
    </lineage>
</organism>
<dbReference type="AlphaFoldDB" id="A0A7I8XDZ4"/>
<feature type="region of interest" description="Disordered" evidence="1">
    <location>
        <begin position="57"/>
        <end position="109"/>
    </location>
</feature>
<feature type="signal peptide" evidence="2">
    <location>
        <begin position="1"/>
        <end position="15"/>
    </location>
</feature>
<name>A0A7I8XDZ4_BURXY</name>
<dbReference type="OrthoDB" id="5847697at2759"/>
<protein>
    <submittedName>
        <fullName evidence="3">(pine wood nematode) hypothetical protein</fullName>
    </submittedName>
</protein>
<dbReference type="SMR" id="A0A7I8XDZ4"/>
<dbReference type="EMBL" id="CAJFCV020000006">
    <property type="protein sequence ID" value="CAG9131845.1"/>
    <property type="molecule type" value="Genomic_DNA"/>
</dbReference>
<dbReference type="Proteomes" id="UP000659654">
    <property type="component" value="Unassembled WGS sequence"/>
</dbReference>
<proteinExistence type="predicted"/>
<evidence type="ECO:0000313" key="3">
    <source>
        <dbReference type="EMBL" id="CAD5235443.1"/>
    </source>
</evidence>